<feature type="domain" description="GRF-like zinc ribbon" evidence="1">
    <location>
        <begin position="1"/>
        <end position="44"/>
    </location>
</feature>
<feature type="non-terminal residue" evidence="2">
    <location>
        <position position="1"/>
    </location>
</feature>
<protein>
    <recommendedName>
        <fullName evidence="1">GRF-like zinc ribbon domain-containing protein</fullName>
    </recommendedName>
</protein>
<evidence type="ECO:0000259" key="1">
    <source>
        <dbReference type="Pfam" id="PF23549"/>
    </source>
</evidence>
<keyword evidence="3" id="KW-1185">Reference proteome</keyword>
<evidence type="ECO:0000313" key="2">
    <source>
        <dbReference type="EMBL" id="KAK3339615.1"/>
    </source>
</evidence>
<comment type="caution">
    <text evidence="2">The sequence shown here is derived from an EMBL/GenBank/DDBJ whole genome shotgun (WGS) entry which is preliminary data.</text>
</comment>
<sequence length="94" mass="10787">PDCRRCGRPTIFRHVGTNNPNGNALRPYYACSPCNTFLTWADQRGISAENVRCHCDEPSRQDRVGKYPRGGKLLRPGALFWTCWQKQCDFFAHV</sequence>
<dbReference type="Pfam" id="PF23549">
    <property type="entry name" value="Zn_ribbon_GRF_2"/>
    <property type="match status" value="1"/>
</dbReference>
<reference evidence="2" key="2">
    <citation type="submission" date="2023-06" db="EMBL/GenBank/DDBJ databases">
        <authorList>
            <consortium name="Lawrence Berkeley National Laboratory"/>
            <person name="Haridas S."/>
            <person name="Hensen N."/>
            <person name="Bonometti L."/>
            <person name="Westerberg I."/>
            <person name="Brannstrom I.O."/>
            <person name="Guillou S."/>
            <person name="Cros-Aarteil S."/>
            <person name="Calhoun S."/>
            <person name="Kuo A."/>
            <person name="Mondo S."/>
            <person name="Pangilinan J."/>
            <person name="Riley R."/>
            <person name="Labutti K."/>
            <person name="Andreopoulos B."/>
            <person name="Lipzen A."/>
            <person name="Chen C."/>
            <person name="Yanf M."/>
            <person name="Daum C."/>
            <person name="Ng V."/>
            <person name="Clum A."/>
            <person name="Steindorff A."/>
            <person name="Ohm R."/>
            <person name="Martin F."/>
            <person name="Silar P."/>
            <person name="Natvig D."/>
            <person name="Lalanne C."/>
            <person name="Gautier V."/>
            <person name="Ament-Velasquez S.L."/>
            <person name="Kruys A."/>
            <person name="Hutchinson M.I."/>
            <person name="Powell A.J."/>
            <person name="Barry K."/>
            <person name="Miller A.N."/>
            <person name="Grigoriev I.V."/>
            <person name="Debuchy R."/>
            <person name="Gladieux P."/>
            <person name="Thoren M.H."/>
            <person name="Johannesson H."/>
        </authorList>
    </citation>
    <scope>NUCLEOTIDE SEQUENCE</scope>
    <source>
        <strain evidence="2">CBS 955.72</strain>
    </source>
</reference>
<name>A0AAJ0M7L8_9PEZI</name>
<proteinExistence type="predicted"/>
<dbReference type="EMBL" id="JAUIQD010000009">
    <property type="protein sequence ID" value="KAK3339615.1"/>
    <property type="molecule type" value="Genomic_DNA"/>
</dbReference>
<reference evidence="2" key="1">
    <citation type="journal article" date="2023" name="Mol. Phylogenet. Evol.">
        <title>Genome-scale phylogeny and comparative genomics of the fungal order Sordariales.</title>
        <authorList>
            <person name="Hensen N."/>
            <person name="Bonometti L."/>
            <person name="Westerberg I."/>
            <person name="Brannstrom I.O."/>
            <person name="Guillou S."/>
            <person name="Cros-Aarteil S."/>
            <person name="Calhoun S."/>
            <person name="Haridas S."/>
            <person name="Kuo A."/>
            <person name="Mondo S."/>
            <person name="Pangilinan J."/>
            <person name="Riley R."/>
            <person name="LaButti K."/>
            <person name="Andreopoulos B."/>
            <person name="Lipzen A."/>
            <person name="Chen C."/>
            <person name="Yan M."/>
            <person name="Daum C."/>
            <person name="Ng V."/>
            <person name="Clum A."/>
            <person name="Steindorff A."/>
            <person name="Ohm R.A."/>
            <person name="Martin F."/>
            <person name="Silar P."/>
            <person name="Natvig D.O."/>
            <person name="Lalanne C."/>
            <person name="Gautier V."/>
            <person name="Ament-Velasquez S.L."/>
            <person name="Kruys A."/>
            <person name="Hutchinson M.I."/>
            <person name="Powell A.J."/>
            <person name="Barry K."/>
            <person name="Miller A.N."/>
            <person name="Grigoriev I.V."/>
            <person name="Debuchy R."/>
            <person name="Gladieux P."/>
            <person name="Hiltunen Thoren M."/>
            <person name="Johannesson H."/>
        </authorList>
    </citation>
    <scope>NUCLEOTIDE SEQUENCE</scope>
    <source>
        <strain evidence="2">CBS 955.72</strain>
    </source>
</reference>
<gene>
    <name evidence="2" type="ORF">B0T25DRAFT_466807</name>
</gene>
<dbReference type="InterPro" id="IPR056444">
    <property type="entry name" value="Zn_ribbon_GRF_2"/>
</dbReference>
<dbReference type="AlphaFoldDB" id="A0AAJ0M7L8"/>
<evidence type="ECO:0000313" key="3">
    <source>
        <dbReference type="Proteomes" id="UP001275084"/>
    </source>
</evidence>
<accession>A0AAJ0M7L8</accession>
<organism evidence="2 3">
    <name type="scientific">Lasiosphaeria hispida</name>
    <dbReference type="NCBI Taxonomy" id="260671"/>
    <lineage>
        <taxon>Eukaryota</taxon>
        <taxon>Fungi</taxon>
        <taxon>Dikarya</taxon>
        <taxon>Ascomycota</taxon>
        <taxon>Pezizomycotina</taxon>
        <taxon>Sordariomycetes</taxon>
        <taxon>Sordariomycetidae</taxon>
        <taxon>Sordariales</taxon>
        <taxon>Lasiosphaeriaceae</taxon>
        <taxon>Lasiosphaeria</taxon>
    </lineage>
</organism>
<dbReference type="Proteomes" id="UP001275084">
    <property type="component" value="Unassembled WGS sequence"/>
</dbReference>